<dbReference type="EMBL" id="FLUO01000003">
    <property type="protein sequence ID" value="SBW12510.1"/>
    <property type="molecule type" value="Genomic_DNA"/>
</dbReference>
<protein>
    <recommendedName>
        <fullName evidence="4">DUF3035 domain-containing protein</fullName>
    </recommendedName>
</protein>
<feature type="chain" id="PRO_5012758584" description="DUF3035 domain-containing protein" evidence="2">
    <location>
        <begin position="31"/>
        <end position="203"/>
    </location>
</feature>
<reference evidence="3" key="1">
    <citation type="submission" date="2016-04" db="EMBL/GenBank/DDBJ databases">
        <authorList>
            <person name="Evans L.H."/>
            <person name="Alamgir A."/>
            <person name="Owens N."/>
            <person name="Weber N.D."/>
            <person name="Virtaneva K."/>
            <person name="Barbian K."/>
            <person name="Babar A."/>
            <person name="Rosenke K."/>
        </authorList>
    </citation>
    <scope>NUCLEOTIDE SEQUENCE</scope>
    <source>
        <strain evidence="3">86</strain>
    </source>
</reference>
<dbReference type="InterPro" id="IPR021395">
    <property type="entry name" value="DUF3035"/>
</dbReference>
<dbReference type="AlphaFoldDB" id="A0A212KLJ1"/>
<sequence length="203" mass="22199">MIQTVSHSRIRSIRALGRAGLLLAAGIALAACGDVKQQLGFTRESPDEFTVLQRAPLSLPPDFALRPPQPGAVRPQEGSEQDRARDALLGRTAKNPKVYARELEGNTRLSGGEKTLLTRAGANEAESGIRATVDRESTTLATEMKSFTDHLVFWEDRSYKGTTVDPVKESQRIRENMALGRSLSEGEPPTIERRAKGMLEGVF</sequence>
<evidence type="ECO:0000256" key="1">
    <source>
        <dbReference type="SAM" id="MobiDB-lite"/>
    </source>
</evidence>
<evidence type="ECO:0000256" key="2">
    <source>
        <dbReference type="SAM" id="SignalP"/>
    </source>
</evidence>
<evidence type="ECO:0000313" key="3">
    <source>
        <dbReference type="EMBL" id="SBW12510.1"/>
    </source>
</evidence>
<accession>A0A212KLJ1</accession>
<feature type="signal peptide" evidence="2">
    <location>
        <begin position="1"/>
        <end position="30"/>
    </location>
</feature>
<feature type="region of interest" description="Disordered" evidence="1">
    <location>
        <begin position="60"/>
        <end position="82"/>
    </location>
</feature>
<dbReference type="Pfam" id="PF11233">
    <property type="entry name" value="DUF3035"/>
    <property type="match status" value="1"/>
</dbReference>
<evidence type="ECO:0008006" key="4">
    <source>
        <dbReference type="Google" id="ProtNLM"/>
    </source>
</evidence>
<gene>
    <name evidence="3" type="ORF">KL86APRO_30060</name>
</gene>
<name>A0A212KLJ1_9PROT</name>
<proteinExistence type="predicted"/>
<organism evidence="3">
    <name type="scientific">uncultured Alphaproteobacteria bacterium</name>
    <dbReference type="NCBI Taxonomy" id="91750"/>
    <lineage>
        <taxon>Bacteria</taxon>
        <taxon>Pseudomonadati</taxon>
        <taxon>Pseudomonadota</taxon>
        <taxon>Alphaproteobacteria</taxon>
        <taxon>environmental samples</taxon>
    </lineage>
</organism>
<keyword evidence="2" id="KW-0732">Signal</keyword>